<dbReference type="eggNOG" id="ENOG5033FHM">
    <property type="taxonomic scope" value="Bacteria"/>
</dbReference>
<dbReference type="RefSeq" id="WP_038182856.1">
    <property type="nucleotide sequence ID" value="NZ_ASQA01000013.1"/>
</dbReference>
<proteinExistence type="predicted"/>
<feature type="transmembrane region" description="Helical" evidence="1">
    <location>
        <begin position="33"/>
        <end position="58"/>
    </location>
</feature>
<keyword evidence="1" id="KW-0812">Transmembrane</keyword>
<evidence type="ECO:0000313" key="2">
    <source>
        <dbReference type="EMBL" id="ETT86857.1"/>
    </source>
</evidence>
<feature type="transmembrane region" description="Helical" evidence="1">
    <location>
        <begin position="100"/>
        <end position="123"/>
    </location>
</feature>
<protein>
    <submittedName>
        <fullName evidence="2">Uncharacterized protein</fullName>
    </submittedName>
</protein>
<keyword evidence="1" id="KW-1133">Transmembrane helix</keyword>
<accession>W4F3F9</accession>
<evidence type="ECO:0000313" key="3">
    <source>
        <dbReference type="Proteomes" id="UP000019062"/>
    </source>
</evidence>
<evidence type="ECO:0000256" key="1">
    <source>
        <dbReference type="SAM" id="Phobius"/>
    </source>
</evidence>
<dbReference type="Proteomes" id="UP000019062">
    <property type="component" value="Unassembled WGS sequence"/>
</dbReference>
<name>W4F3F9_9BACL</name>
<keyword evidence="3" id="KW-1185">Reference proteome</keyword>
<feature type="transmembrane region" description="Helical" evidence="1">
    <location>
        <begin position="70"/>
        <end position="94"/>
    </location>
</feature>
<dbReference type="AlphaFoldDB" id="W4F3F9"/>
<dbReference type="EMBL" id="ASQA01000013">
    <property type="protein sequence ID" value="ETT86857.1"/>
    <property type="molecule type" value="Genomic_DNA"/>
</dbReference>
<organism evidence="2 3">
    <name type="scientific">Viridibacillus arenosi FSL R5-213</name>
    <dbReference type="NCBI Taxonomy" id="1227360"/>
    <lineage>
        <taxon>Bacteria</taxon>
        <taxon>Bacillati</taxon>
        <taxon>Bacillota</taxon>
        <taxon>Bacilli</taxon>
        <taxon>Bacillales</taxon>
        <taxon>Caryophanaceae</taxon>
        <taxon>Viridibacillus</taxon>
    </lineage>
</organism>
<reference evidence="2 3" key="1">
    <citation type="journal article" date="2014" name="BMC Genomics">
        <title>Genomic comparison of sporeforming bacilli isolated from milk.</title>
        <authorList>
            <person name="Moreno Switt A.I."/>
            <person name="Andrus A.D."/>
            <person name="Ranieri M.L."/>
            <person name="Orsi R.H."/>
            <person name="Ivy R."/>
            <person name="den Bakker H.C."/>
            <person name="Martin N.H."/>
            <person name="Wiedmann M."/>
            <person name="Boor K.J."/>
        </authorList>
    </citation>
    <scope>NUCLEOTIDE SEQUENCE [LARGE SCALE GENOMIC DNA]</scope>
    <source>
        <strain evidence="2 3">FSL R5-213</strain>
    </source>
</reference>
<comment type="caution">
    <text evidence="2">The sequence shown here is derived from an EMBL/GenBank/DDBJ whole genome shotgun (WGS) entry which is preliminary data.</text>
</comment>
<gene>
    <name evidence="2" type="ORF">C176_09092</name>
</gene>
<feature type="transmembrane region" description="Helical" evidence="1">
    <location>
        <begin position="7"/>
        <end position="27"/>
    </location>
</feature>
<keyword evidence="1" id="KW-0472">Membrane</keyword>
<sequence>MLSQKLFVATLTALFTFFILPLFFIEVNANDYFIIGFVVSSVTIPFIFTFGLLSSMFIENFCYKYHLKKIISFLLHIVSGVICLMIFAVYNFIAGGSPEGYIQTGLMIALLCVTVFFCIDIVMKKISKRADSL</sequence>